<dbReference type="Proteomes" id="UP000198825">
    <property type="component" value="Chromosome I"/>
</dbReference>
<keyword evidence="2" id="KW-0732">Signal</keyword>
<dbReference type="EMBL" id="LT629799">
    <property type="protein sequence ID" value="SDU89114.1"/>
    <property type="molecule type" value="Genomic_DNA"/>
</dbReference>
<dbReference type="STRING" id="546874.SAMN04488544_1529"/>
<organism evidence="3 4">
    <name type="scientific">Microlunatus sagamiharensis</name>
    <dbReference type="NCBI Taxonomy" id="546874"/>
    <lineage>
        <taxon>Bacteria</taxon>
        <taxon>Bacillati</taxon>
        <taxon>Actinomycetota</taxon>
        <taxon>Actinomycetes</taxon>
        <taxon>Propionibacteriales</taxon>
        <taxon>Propionibacteriaceae</taxon>
        <taxon>Microlunatus</taxon>
    </lineage>
</organism>
<name>A0A1H2M7M9_9ACTN</name>
<feature type="region of interest" description="Disordered" evidence="1">
    <location>
        <begin position="242"/>
        <end position="279"/>
    </location>
</feature>
<evidence type="ECO:0000256" key="2">
    <source>
        <dbReference type="SAM" id="SignalP"/>
    </source>
</evidence>
<evidence type="ECO:0008006" key="5">
    <source>
        <dbReference type="Google" id="ProtNLM"/>
    </source>
</evidence>
<keyword evidence="4" id="KW-1185">Reference proteome</keyword>
<dbReference type="GO" id="GO:0005975">
    <property type="term" value="P:carbohydrate metabolic process"/>
    <property type="evidence" value="ECO:0007669"/>
    <property type="project" value="InterPro"/>
</dbReference>
<dbReference type="Gene3D" id="1.50.10.10">
    <property type="match status" value="1"/>
</dbReference>
<protein>
    <recommendedName>
        <fullName evidence="5">Glycogen debranching protein</fullName>
    </recommendedName>
</protein>
<evidence type="ECO:0000313" key="3">
    <source>
        <dbReference type="EMBL" id="SDU89114.1"/>
    </source>
</evidence>
<accession>A0A1H2M7M9</accession>
<evidence type="ECO:0000313" key="4">
    <source>
        <dbReference type="Proteomes" id="UP000198825"/>
    </source>
</evidence>
<dbReference type="AlphaFoldDB" id="A0A1H2M7M9"/>
<dbReference type="InterPro" id="IPR008928">
    <property type="entry name" value="6-hairpin_glycosidase_sf"/>
</dbReference>
<feature type="chain" id="PRO_5009280068" description="Glycogen debranching protein" evidence="2">
    <location>
        <begin position="43"/>
        <end position="887"/>
    </location>
</feature>
<proteinExistence type="predicted"/>
<dbReference type="RefSeq" id="WP_231918495.1">
    <property type="nucleotide sequence ID" value="NZ_LT629799.1"/>
</dbReference>
<dbReference type="SUPFAM" id="SSF48208">
    <property type="entry name" value="Six-hairpin glycosidases"/>
    <property type="match status" value="1"/>
</dbReference>
<gene>
    <name evidence="3" type="ORF">SAMN04488544_1529</name>
</gene>
<dbReference type="InterPro" id="IPR012341">
    <property type="entry name" value="6hp_glycosidase-like_sf"/>
</dbReference>
<reference evidence="4" key="1">
    <citation type="submission" date="2016-10" db="EMBL/GenBank/DDBJ databases">
        <authorList>
            <person name="Varghese N."/>
            <person name="Submissions S."/>
        </authorList>
    </citation>
    <scope>NUCLEOTIDE SEQUENCE [LARGE SCALE GENOMIC DNA]</scope>
    <source>
        <strain evidence="4">DSM 21743</strain>
    </source>
</reference>
<feature type="signal peptide" evidence="2">
    <location>
        <begin position="1"/>
        <end position="42"/>
    </location>
</feature>
<evidence type="ECO:0000256" key="1">
    <source>
        <dbReference type="SAM" id="MobiDB-lite"/>
    </source>
</evidence>
<sequence>MVETPKTPRRRSSSTGSRSAALLVTVALTGSGLAAVAPAAQAAPGAASDPALARSTELSETSRLADRRTVVTGDEAWVLGTADGRFPAAGFHTRGEMGGFWTPSLKLLDGMWFGLDDQWIGEGTRTTSGWGYVRTDLPATDGVAASRTDFVPDGVPGALVGLTLQSSTTKTVTLRADAHSELMGSYPWGETTPSQTTVNLPDTAAVEGRALLFRDRGTPPGPNQTAHDWAAAFGSAVQPSATDLGPDHRGPQDPAVVCPASGPDAPTQPKRCDDTEYGRGTGGQLSYELRLTKDTPTTVWFGVGGSRSGPDGAKAALSTLLADPDAALAAKVAAREKVDRRTVVSLPDDELTEQSVAWSKQMLAASVQRADDVALRVVDAGKQYPAPVATLDSMRWLGAGWPDYTWLFGTDGEFTAFASVAAGQFGPIKAHLRTLRDVSEAVNGGSGKIVHEVTPDGAVYFGANADEGNTDESAKYPSAVALVWRWSGDQRFLRDLYPASVRAMRHVASLDTDGWPEGLGNVERNGMGEEKLDNTVYTIRGYADLADLAKARHDTKTERWATGQALRLATKFEKAWWYGRDGARSYADSLDPSPVGGANTRIFQRHWIGLTPTDAVLPAIRGRKAGPLASAGHARTTLAQHERPCFTGPLGLYHTGTGANSVAGDTDGQSCDDVVSSVTNETSIFTLNSAIAGVSEGNYGRLAADQQGVYVHGNARSQLDPDLWEMPGAMPEIVPGGSFGANIDKLLTERSMVMQAWGAYGTLWPVVHQWLGVSPDMGRDRLAVVPQLPPDQRSASAKRIRVGEGSVDVSAERTRVGARTRYTTTVTRHGGTDLVVGTVVPKGSKVATATLDGRKVRTALTPTSRGLEVSVKARGLRGTSRLVVTTR</sequence>